<keyword evidence="1" id="KW-0238">DNA-binding</keyword>
<dbReference type="EMBL" id="VJMJ01000058">
    <property type="protein sequence ID" value="KAF0739870.1"/>
    <property type="molecule type" value="Genomic_DNA"/>
</dbReference>
<dbReference type="SMART" id="SM00674">
    <property type="entry name" value="CENPB"/>
    <property type="match status" value="1"/>
</dbReference>
<dbReference type="Gene3D" id="1.10.10.60">
    <property type="entry name" value="Homeodomain-like"/>
    <property type="match status" value="1"/>
</dbReference>
<evidence type="ECO:0000313" key="3">
    <source>
        <dbReference type="EMBL" id="KAF0739870.1"/>
    </source>
</evidence>
<gene>
    <name evidence="3" type="ORF">Ae201684_004572</name>
</gene>
<reference evidence="3 4" key="1">
    <citation type="submission" date="2019-07" db="EMBL/GenBank/DDBJ databases">
        <title>Genomics analysis of Aphanomyces spp. identifies a new class of oomycete effector associated with host adaptation.</title>
        <authorList>
            <person name="Gaulin E."/>
        </authorList>
    </citation>
    <scope>NUCLEOTIDE SEQUENCE [LARGE SCALE GENOMIC DNA]</scope>
    <source>
        <strain evidence="3 4">ATCC 201684</strain>
    </source>
</reference>
<dbReference type="PROSITE" id="PS51253">
    <property type="entry name" value="HTH_CENPB"/>
    <property type="match status" value="1"/>
</dbReference>
<dbReference type="VEuPathDB" id="FungiDB:AeMF1_014431"/>
<sequence length="332" mass="37538">MVKSFTTKKKLEAVEYAKLHGKSAAASLFGATRSSIRGWMNQEGQLRDLMVTKPSAKRLSGGGRPLTSEDHDSIIFERIIFNRIEGYRVTRSMIINWATDLAEELDINLGCSTGWLTRFFSRHDLVLRQGTRRPILSDDQVIERGLNFIQQARSLISTYDIPLSCIYNLDETAIFFDHSKQKTVELRGALDVPIKSFGLEKTRITAVMAASADGIKRKPCILLQWRGDETSIRQENGMVLLTTKNSWMNSNAFIAYIKFEFAFHPRPLLLIFDSARSHISQMVKSFLHANNILTLVIPGGMTGFLQPADFSWFKSVKQTCSMEEVSSSMPTR</sequence>
<name>A0A6G0XHX4_9STRA</name>
<dbReference type="GO" id="GO:0003677">
    <property type="term" value="F:DNA binding"/>
    <property type="evidence" value="ECO:0007669"/>
    <property type="project" value="UniProtKB-KW"/>
</dbReference>
<feature type="domain" description="HTH CENPB-type" evidence="2">
    <location>
        <begin position="59"/>
        <end position="129"/>
    </location>
</feature>
<protein>
    <recommendedName>
        <fullName evidence="2">HTH CENPB-type domain-containing protein</fullName>
    </recommendedName>
</protein>
<dbReference type="InterPro" id="IPR050863">
    <property type="entry name" value="CenT-Element_Derived"/>
</dbReference>
<dbReference type="Pfam" id="PF03221">
    <property type="entry name" value="HTH_Tnp_Tc5"/>
    <property type="match status" value="1"/>
</dbReference>
<dbReference type="InterPro" id="IPR009057">
    <property type="entry name" value="Homeodomain-like_sf"/>
</dbReference>
<comment type="caution">
    <text evidence="3">The sequence shown here is derived from an EMBL/GenBank/DDBJ whole genome shotgun (WGS) entry which is preliminary data.</text>
</comment>
<dbReference type="Pfam" id="PF03184">
    <property type="entry name" value="DDE_1"/>
    <property type="match status" value="1"/>
</dbReference>
<evidence type="ECO:0000256" key="1">
    <source>
        <dbReference type="ARBA" id="ARBA00023125"/>
    </source>
</evidence>
<evidence type="ECO:0000259" key="2">
    <source>
        <dbReference type="PROSITE" id="PS51253"/>
    </source>
</evidence>
<dbReference type="AlphaFoldDB" id="A0A6G0XHX4"/>
<dbReference type="SUPFAM" id="SSF46689">
    <property type="entry name" value="Homeodomain-like"/>
    <property type="match status" value="1"/>
</dbReference>
<dbReference type="PANTHER" id="PTHR19303">
    <property type="entry name" value="TRANSPOSON"/>
    <property type="match status" value="1"/>
</dbReference>
<dbReference type="GO" id="GO:0005634">
    <property type="term" value="C:nucleus"/>
    <property type="evidence" value="ECO:0007669"/>
    <property type="project" value="TreeGrafter"/>
</dbReference>
<proteinExistence type="predicted"/>
<keyword evidence="4" id="KW-1185">Reference proteome</keyword>
<dbReference type="InterPro" id="IPR004875">
    <property type="entry name" value="DDE_SF_endonuclease_dom"/>
</dbReference>
<dbReference type="Proteomes" id="UP000481153">
    <property type="component" value="Unassembled WGS sequence"/>
</dbReference>
<organism evidence="3 4">
    <name type="scientific">Aphanomyces euteiches</name>
    <dbReference type="NCBI Taxonomy" id="100861"/>
    <lineage>
        <taxon>Eukaryota</taxon>
        <taxon>Sar</taxon>
        <taxon>Stramenopiles</taxon>
        <taxon>Oomycota</taxon>
        <taxon>Saprolegniomycetes</taxon>
        <taxon>Saprolegniales</taxon>
        <taxon>Verrucalvaceae</taxon>
        <taxon>Aphanomyces</taxon>
    </lineage>
</organism>
<evidence type="ECO:0000313" key="4">
    <source>
        <dbReference type="Proteomes" id="UP000481153"/>
    </source>
</evidence>
<accession>A0A6G0XHX4</accession>
<dbReference type="InterPro" id="IPR006600">
    <property type="entry name" value="HTH_CenpB_DNA-bd_dom"/>
</dbReference>